<feature type="transmembrane region" description="Helical" evidence="1">
    <location>
        <begin position="190"/>
        <end position="209"/>
    </location>
</feature>
<sequence>MRYRAEIDGLRAVAVLPVVFFHAGFKPFGGGFVGVDVFFVISGYLITSLILEELSADRFSLAGFYDRRARRILPTLFFVLVCSIPVAWFILLPRGLSEFLQSVMAVGFFSSNILFWLQSGYFDTMAELKPLLHTWSLAVEEQFYILFPLLLMGLWRFGTRSVLTVLATLFVISLGLAQWGAYVYRPATYFLLHTRSWELLIGSFAAFLLRGEQVAAGRERSNLFSMLGLLAIAFAVVSFDERTPFPSLYALLPTVGAALIILFAVPGTLVHRVLNLKVCVWIGLVSYSIYLWHQPLFVFSRYLFGLPQGSYLFLGLTGVALALAWFTWRFIEQPFRRKRFRVSSVLITAVAASIVVISVGNALLELPRPTVDALDLKTQWQGWTDCPPSGGWDHASGKCAILTKGVAPTMAVIGDSHAQHLASGIRDALAESPENPIIFVSGGCFPVMTGGREYDGFMQCADDFIDKSLAYTLENDGIGKVVLSGYGVWELLKQRAHDDPYLSQPEIDTRQALLLEGMRATVGKLLAAGKKVLLISDNPELMVNPAHCSTRAAGWFGNCPQRLPRSDVDDSLGEMDQILRDLQTFHPNLAVFDPRTVFCDAAFCYSGDPQDSWYRDHDHLTPAGSVRLMQPALRGFD</sequence>
<dbReference type="Pfam" id="PF01757">
    <property type="entry name" value="Acyl_transf_3"/>
    <property type="match status" value="1"/>
</dbReference>
<feature type="transmembrane region" description="Helical" evidence="1">
    <location>
        <begin position="72"/>
        <end position="93"/>
    </location>
</feature>
<feature type="transmembrane region" description="Helical" evidence="1">
    <location>
        <begin position="31"/>
        <end position="51"/>
    </location>
</feature>
<dbReference type="GO" id="GO:0016747">
    <property type="term" value="F:acyltransferase activity, transferring groups other than amino-acyl groups"/>
    <property type="evidence" value="ECO:0007669"/>
    <property type="project" value="InterPro"/>
</dbReference>
<dbReference type="EC" id="2.3.1.-" evidence="4"/>
<name>A0A1Y5RJH3_9RHOB</name>
<dbReference type="EMBL" id="FWFL01000002">
    <property type="protein sequence ID" value="SLN18985.1"/>
    <property type="molecule type" value="Genomic_DNA"/>
</dbReference>
<dbReference type="Proteomes" id="UP000193827">
    <property type="component" value="Unassembled WGS sequence"/>
</dbReference>
<reference evidence="4 5" key="1">
    <citation type="submission" date="2017-03" db="EMBL/GenBank/DDBJ databases">
        <authorList>
            <person name="Afonso C.L."/>
            <person name="Miller P.J."/>
            <person name="Scott M.A."/>
            <person name="Spackman E."/>
            <person name="Goraichik I."/>
            <person name="Dimitrov K.M."/>
            <person name="Suarez D.L."/>
            <person name="Swayne D.E."/>
        </authorList>
    </citation>
    <scope>NUCLEOTIDE SEQUENCE [LARGE SCALE GENOMIC DNA]</scope>
    <source>
        <strain evidence="4 5">CECT 8287</strain>
    </source>
</reference>
<evidence type="ECO:0000256" key="1">
    <source>
        <dbReference type="SAM" id="Phobius"/>
    </source>
</evidence>
<dbReference type="InterPro" id="IPR050879">
    <property type="entry name" value="Acyltransferase_3"/>
</dbReference>
<evidence type="ECO:0000313" key="4">
    <source>
        <dbReference type="EMBL" id="SLN18985.1"/>
    </source>
</evidence>
<feature type="transmembrane region" description="Helical" evidence="1">
    <location>
        <begin position="312"/>
        <end position="331"/>
    </location>
</feature>
<dbReference type="GO" id="GO:0016020">
    <property type="term" value="C:membrane"/>
    <property type="evidence" value="ECO:0007669"/>
    <property type="project" value="TreeGrafter"/>
</dbReference>
<dbReference type="InterPro" id="IPR043968">
    <property type="entry name" value="SGNH"/>
</dbReference>
<dbReference type="OrthoDB" id="9796461at2"/>
<keyword evidence="1" id="KW-1133">Transmembrane helix</keyword>
<proteinExistence type="predicted"/>
<keyword evidence="1" id="KW-0472">Membrane</keyword>
<dbReference type="PANTHER" id="PTHR23028:SF53">
    <property type="entry name" value="ACYL_TRANSF_3 DOMAIN-CONTAINING PROTEIN"/>
    <property type="match status" value="1"/>
</dbReference>
<gene>
    <name evidence="4" type="primary">oatA_1</name>
    <name evidence="4" type="ORF">PEL8287_00763</name>
</gene>
<feature type="transmembrane region" description="Helical" evidence="1">
    <location>
        <begin position="221"/>
        <end position="239"/>
    </location>
</feature>
<evidence type="ECO:0000259" key="2">
    <source>
        <dbReference type="Pfam" id="PF01757"/>
    </source>
</evidence>
<dbReference type="GO" id="GO:0009103">
    <property type="term" value="P:lipopolysaccharide biosynthetic process"/>
    <property type="evidence" value="ECO:0007669"/>
    <property type="project" value="TreeGrafter"/>
</dbReference>
<feature type="transmembrane region" description="Helical" evidence="1">
    <location>
        <begin position="274"/>
        <end position="292"/>
    </location>
</feature>
<dbReference type="AlphaFoldDB" id="A0A1Y5RJH3"/>
<feature type="transmembrane region" description="Helical" evidence="1">
    <location>
        <begin position="99"/>
        <end position="117"/>
    </location>
</feature>
<dbReference type="Pfam" id="PF19040">
    <property type="entry name" value="SGNH"/>
    <property type="match status" value="1"/>
</dbReference>
<feature type="domain" description="Acyltransferase 3" evidence="2">
    <location>
        <begin position="5"/>
        <end position="328"/>
    </location>
</feature>
<feature type="transmembrane region" description="Helical" evidence="1">
    <location>
        <begin position="343"/>
        <end position="364"/>
    </location>
</feature>
<keyword evidence="1" id="KW-0812">Transmembrane</keyword>
<feature type="transmembrane region" description="Helical" evidence="1">
    <location>
        <begin position="245"/>
        <end position="265"/>
    </location>
</feature>
<dbReference type="RefSeq" id="WP_085891457.1">
    <property type="nucleotide sequence ID" value="NZ_FWFL01000002.1"/>
</dbReference>
<organism evidence="4 5">
    <name type="scientific">Roseovarius litorisediminis</name>
    <dbReference type="NCBI Taxonomy" id="1312363"/>
    <lineage>
        <taxon>Bacteria</taxon>
        <taxon>Pseudomonadati</taxon>
        <taxon>Pseudomonadota</taxon>
        <taxon>Alphaproteobacteria</taxon>
        <taxon>Rhodobacterales</taxon>
        <taxon>Roseobacteraceae</taxon>
        <taxon>Roseovarius</taxon>
    </lineage>
</organism>
<dbReference type="PANTHER" id="PTHR23028">
    <property type="entry name" value="ACETYLTRANSFERASE"/>
    <property type="match status" value="1"/>
</dbReference>
<protein>
    <submittedName>
        <fullName evidence="4">O-acetyltransferase OatA</fullName>
        <ecNumber evidence="4">2.3.1.-</ecNumber>
    </submittedName>
</protein>
<evidence type="ECO:0000259" key="3">
    <source>
        <dbReference type="Pfam" id="PF19040"/>
    </source>
</evidence>
<keyword evidence="4" id="KW-0012">Acyltransferase</keyword>
<keyword evidence="4" id="KW-0808">Transferase</keyword>
<dbReference type="InterPro" id="IPR002656">
    <property type="entry name" value="Acyl_transf_3_dom"/>
</dbReference>
<accession>A0A1Y5RJH3</accession>
<feature type="transmembrane region" description="Helical" evidence="1">
    <location>
        <begin position="162"/>
        <end position="184"/>
    </location>
</feature>
<evidence type="ECO:0000313" key="5">
    <source>
        <dbReference type="Proteomes" id="UP000193827"/>
    </source>
</evidence>
<feature type="domain" description="SGNH" evidence="3">
    <location>
        <begin position="395"/>
        <end position="629"/>
    </location>
</feature>
<keyword evidence="5" id="KW-1185">Reference proteome</keyword>